<gene>
    <name evidence="2" type="ORF">FCALED_LOCUS12964</name>
</gene>
<dbReference type="AlphaFoldDB" id="A0A9N9EUW7"/>
<dbReference type="EMBL" id="CAJVPQ010006939">
    <property type="protein sequence ID" value="CAG8691114.1"/>
    <property type="molecule type" value="Genomic_DNA"/>
</dbReference>
<dbReference type="Proteomes" id="UP000789570">
    <property type="component" value="Unassembled WGS sequence"/>
</dbReference>
<accession>A0A9N9EUW7</accession>
<keyword evidence="3" id="KW-1185">Reference proteome</keyword>
<dbReference type="OrthoDB" id="10501938at2759"/>
<name>A0A9N9EUW7_9GLOM</name>
<feature type="region of interest" description="Disordered" evidence="1">
    <location>
        <begin position="88"/>
        <end position="121"/>
    </location>
</feature>
<protein>
    <submittedName>
        <fullName evidence="2">13081_t:CDS:1</fullName>
    </submittedName>
</protein>
<evidence type="ECO:0000256" key="1">
    <source>
        <dbReference type="SAM" id="MobiDB-lite"/>
    </source>
</evidence>
<feature type="non-terminal residue" evidence="2">
    <location>
        <position position="403"/>
    </location>
</feature>
<proteinExistence type="predicted"/>
<organism evidence="2 3">
    <name type="scientific">Funneliformis caledonium</name>
    <dbReference type="NCBI Taxonomy" id="1117310"/>
    <lineage>
        <taxon>Eukaryota</taxon>
        <taxon>Fungi</taxon>
        <taxon>Fungi incertae sedis</taxon>
        <taxon>Mucoromycota</taxon>
        <taxon>Glomeromycotina</taxon>
        <taxon>Glomeromycetes</taxon>
        <taxon>Glomerales</taxon>
        <taxon>Glomeraceae</taxon>
        <taxon>Funneliformis</taxon>
    </lineage>
</organism>
<sequence>RRGRGAISKPKRDPVINFQVKVAKRCSRICPASIGTKAKGVPPGTNRERKCNPCSLRPRRVTPSTIVELRPRVKARWAVAQKEYGMRPSKLGPALGPPSAQGLRALGPQAGGSEGPGSSDRGLASWLRLTCHKRRRLARNLAKSLGKPMLHFGFGSNPALGPGLRALGPQTGGAKGPKRRETEEHKYNTYTGREASIPSFSGVPSRPGFRSEWLALEVYPEAGPNLAIFFEIQGIKPKGGGSGINYFFQMLAMAQTLLRALIASMEAMLKASGEKGQASGLVPVLNKEKVLSTSWIMHGMVRWGNPDSPYAQEPEWSSEGDTSTYCKPRISLPPGIFPQLKYFRIFFIKISSLLLSLIENVGSTLGYPVGNPSLSLRGEIQILKQLSASANPQGKRVLRTEST</sequence>
<reference evidence="2" key="1">
    <citation type="submission" date="2021-06" db="EMBL/GenBank/DDBJ databases">
        <authorList>
            <person name="Kallberg Y."/>
            <person name="Tangrot J."/>
            <person name="Rosling A."/>
        </authorList>
    </citation>
    <scope>NUCLEOTIDE SEQUENCE</scope>
    <source>
        <strain evidence="2">UK204</strain>
    </source>
</reference>
<evidence type="ECO:0000313" key="2">
    <source>
        <dbReference type="EMBL" id="CAG8691114.1"/>
    </source>
</evidence>
<comment type="caution">
    <text evidence="2">The sequence shown here is derived from an EMBL/GenBank/DDBJ whole genome shotgun (WGS) entry which is preliminary data.</text>
</comment>
<evidence type="ECO:0000313" key="3">
    <source>
        <dbReference type="Proteomes" id="UP000789570"/>
    </source>
</evidence>